<evidence type="ECO:0000256" key="4">
    <source>
        <dbReference type="ARBA" id="ARBA00022807"/>
    </source>
</evidence>
<feature type="chain" id="PRO_5045455250" evidence="5">
    <location>
        <begin position="28"/>
        <end position="430"/>
    </location>
</feature>
<keyword evidence="2" id="KW-0645">Protease</keyword>
<dbReference type="Gene3D" id="3.90.1720.10">
    <property type="entry name" value="endopeptidase domain like (from Nostoc punctiforme)"/>
    <property type="match status" value="3"/>
</dbReference>
<dbReference type="Proteomes" id="UP001589836">
    <property type="component" value="Unassembled WGS sequence"/>
</dbReference>
<keyword evidence="5" id="KW-0732">Signal</keyword>
<evidence type="ECO:0000256" key="2">
    <source>
        <dbReference type="ARBA" id="ARBA00022670"/>
    </source>
</evidence>
<dbReference type="RefSeq" id="WP_377345924.1">
    <property type="nucleotide sequence ID" value="NZ_JBHLTP010000004.1"/>
</dbReference>
<evidence type="ECO:0000313" key="8">
    <source>
        <dbReference type="Proteomes" id="UP001589836"/>
    </source>
</evidence>
<dbReference type="PANTHER" id="PTHR47053">
    <property type="entry name" value="MUREIN DD-ENDOPEPTIDASE MEPH-RELATED"/>
    <property type="match status" value="1"/>
</dbReference>
<dbReference type="PANTHER" id="PTHR47053:SF1">
    <property type="entry name" value="MUREIN DD-ENDOPEPTIDASE MEPH-RELATED"/>
    <property type="match status" value="1"/>
</dbReference>
<dbReference type="InterPro" id="IPR038765">
    <property type="entry name" value="Papain-like_cys_pep_sf"/>
</dbReference>
<comment type="caution">
    <text evidence="7">The sequence shown here is derived from an EMBL/GenBank/DDBJ whole genome shotgun (WGS) entry which is preliminary data.</text>
</comment>
<dbReference type="InterPro" id="IPR000064">
    <property type="entry name" value="NLP_P60_dom"/>
</dbReference>
<feature type="domain" description="NlpC/P60" evidence="6">
    <location>
        <begin position="42"/>
        <end position="171"/>
    </location>
</feature>
<organism evidence="7 8">
    <name type="scientific">Pontibacillus salicampi</name>
    <dbReference type="NCBI Taxonomy" id="1449801"/>
    <lineage>
        <taxon>Bacteria</taxon>
        <taxon>Bacillati</taxon>
        <taxon>Bacillota</taxon>
        <taxon>Bacilli</taxon>
        <taxon>Bacillales</taxon>
        <taxon>Bacillaceae</taxon>
        <taxon>Pontibacillus</taxon>
    </lineage>
</organism>
<proteinExistence type="inferred from homology"/>
<gene>
    <name evidence="7" type="ORF">ACFFGV_06840</name>
</gene>
<dbReference type="SUPFAM" id="SSF54001">
    <property type="entry name" value="Cysteine proteinases"/>
    <property type="match status" value="3"/>
</dbReference>
<name>A0ABV6LLR2_9BACI</name>
<evidence type="ECO:0000256" key="1">
    <source>
        <dbReference type="ARBA" id="ARBA00007074"/>
    </source>
</evidence>
<dbReference type="InterPro" id="IPR051202">
    <property type="entry name" value="Peptidase_C40"/>
</dbReference>
<evidence type="ECO:0000313" key="7">
    <source>
        <dbReference type="EMBL" id="MFC0523297.1"/>
    </source>
</evidence>
<dbReference type="EMBL" id="JBHLTP010000004">
    <property type="protein sequence ID" value="MFC0523297.1"/>
    <property type="molecule type" value="Genomic_DNA"/>
</dbReference>
<sequence>MRNIISSITLAVFITLGSFSLPVTTMAAEPASAAAPASEGVEEKADQLIATAKDLIGQATYSTSEYKKTAPYQFSCATFLNFIFAKHDVHLGTYNEDYMMQQGMEVSKQELQKGDLLFFDGNDNGKPDHVGMYIGNQQMIHMADAQHDIMISDINGKSYYTDHYMSARRVLPALMDESPVSTADQVVNNAYDSLDTETAENVKFIKEIYSKEQISVNASSVNSLMNSGSSVSKQELQKGDLVFFGASSTSNTPSIAAIYGGEHRMIVPTSNGVKSRVLFVPWYEDRYLGATRLLSKDKKVQSISTKKDKRIAQTAADLVGAGSYGYDYAPSSLTFTPAGFTHYVYAENGIELSSTMAANQATEGNVISKDNLQAGDLLYFSLDGEGKDIRHAAIYVGDNQMVHMTKEGIVKESITTPWAQANFATARRHL</sequence>
<protein>
    <submittedName>
        <fullName evidence="7">NlpC/P60 family protein</fullName>
    </submittedName>
</protein>
<feature type="domain" description="NlpC/P60" evidence="6">
    <location>
        <begin position="305"/>
        <end position="430"/>
    </location>
</feature>
<feature type="signal peptide" evidence="5">
    <location>
        <begin position="1"/>
        <end position="27"/>
    </location>
</feature>
<comment type="similarity">
    <text evidence="1">Belongs to the peptidase C40 family.</text>
</comment>
<accession>A0ABV6LLR2</accession>
<evidence type="ECO:0000256" key="5">
    <source>
        <dbReference type="SAM" id="SignalP"/>
    </source>
</evidence>
<keyword evidence="3" id="KW-0378">Hydrolase</keyword>
<evidence type="ECO:0000259" key="6">
    <source>
        <dbReference type="PROSITE" id="PS51935"/>
    </source>
</evidence>
<keyword evidence="8" id="KW-1185">Reference proteome</keyword>
<evidence type="ECO:0000256" key="3">
    <source>
        <dbReference type="ARBA" id="ARBA00022801"/>
    </source>
</evidence>
<reference evidence="7 8" key="1">
    <citation type="submission" date="2024-09" db="EMBL/GenBank/DDBJ databases">
        <authorList>
            <person name="Sun Q."/>
            <person name="Mori K."/>
        </authorList>
    </citation>
    <scope>NUCLEOTIDE SEQUENCE [LARGE SCALE GENOMIC DNA]</scope>
    <source>
        <strain evidence="7 8">NCAIM B.02529</strain>
    </source>
</reference>
<keyword evidence="4" id="KW-0788">Thiol protease</keyword>
<dbReference type="Pfam" id="PF00877">
    <property type="entry name" value="NLPC_P60"/>
    <property type="match status" value="3"/>
</dbReference>
<dbReference type="PROSITE" id="PS51935">
    <property type="entry name" value="NLPC_P60"/>
    <property type="match status" value="2"/>
</dbReference>